<gene>
    <name evidence="3" type="ORF">G0Q06_09130</name>
</gene>
<keyword evidence="2" id="KW-0812">Transmembrane</keyword>
<evidence type="ECO:0000256" key="2">
    <source>
        <dbReference type="SAM" id="Phobius"/>
    </source>
</evidence>
<keyword evidence="1" id="KW-0175">Coiled coil</keyword>
<evidence type="ECO:0000313" key="4">
    <source>
        <dbReference type="Proteomes" id="UP000478417"/>
    </source>
</evidence>
<protein>
    <submittedName>
        <fullName evidence="3">DUF3379 domain-containing protein</fullName>
    </submittedName>
</protein>
<proteinExistence type="predicted"/>
<sequence length="264" mass="29364">MNKQEAKERLSAYLQSSEAELDEQMQEALEMAESDPELQEWMQLQAEMDPQLREAFDQTPVPDDLEAALLETVRAAPVAAPARFFSRNLLWAFGAAAAVILGLGSFFYVRQNEVLIQDIQQSITGKSPDDFGNFRDGMAYYVRNVYFQLDHLTEDLTSIESWLDNKEAPVYEGLPAGLTALVPIGCKQLTWQDQNVSLVCFHTADGKIVHLFILNRQGIDASLYEDITAVANSQSLETGGWMTGSTVYLLVGSDPQVDIEFALG</sequence>
<dbReference type="RefSeq" id="WP_163964790.1">
    <property type="nucleotide sequence ID" value="NZ_JAAGNX010000002.1"/>
</dbReference>
<feature type="coiled-coil region" evidence="1">
    <location>
        <begin position="7"/>
        <end position="34"/>
    </location>
</feature>
<feature type="transmembrane region" description="Helical" evidence="2">
    <location>
        <begin position="89"/>
        <end position="109"/>
    </location>
</feature>
<dbReference type="Proteomes" id="UP000478417">
    <property type="component" value="Unassembled WGS sequence"/>
</dbReference>
<evidence type="ECO:0000313" key="3">
    <source>
        <dbReference type="EMBL" id="NDV62612.1"/>
    </source>
</evidence>
<evidence type="ECO:0000256" key="1">
    <source>
        <dbReference type="SAM" id="Coils"/>
    </source>
</evidence>
<keyword evidence="2" id="KW-1133">Transmembrane helix</keyword>
<dbReference type="AlphaFoldDB" id="A0A6B2M2R9"/>
<accession>A0A6B2M2R9</accession>
<reference evidence="3 4" key="1">
    <citation type="submission" date="2020-02" db="EMBL/GenBank/DDBJ databases">
        <title>Albibacoteraceae fam. nov., the first described family within the subdivision 4 Verrucomicrobia.</title>
        <authorList>
            <person name="Xi F."/>
        </authorList>
    </citation>
    <scope>NUCLEOTIDE SEQUENCE [LARGE SCALE GENOMIC DNA]</scope>
    <source>
        <strain evidence="3 4">CK1056</strain>
    </source>
</reference>
<dbReference type="EMBL" id="JAAGNX010000002">
    <property type="protein sequence ID" value="NDV62612.1"/>
    <property type="molecule type" value="Genomic_DNA"/>
</dbReference>
<name>A0A6B2M2R9_9BACT</name>
<organism evidence="3 4">
    <name type="scientific">Oceanipulchritudo coccoides</name>
    <dbReference type="NCBI Taxonomy" id="2706888"/>
    <lineage>
        <taxon>Bacteria</taxon>
        <taxon>Pseudomonadati</taxon>
        <taxon>Verrucomicrobiota</taxon>
        <taxon>Opitutia</taxon>
        <taxon>Puniceicoccales</taxon>
        <taxon>Oceanipulchritudinaceae</taxon>
        <taxon>Oceanipulchritudo</taxon>
    </lineage>
</organism>
<keyword evidence="4" id="KW-1185">Reference proteome</keyword>
<comment type="caution">
    <text evidence="3">The sequence shown here is derived from an EMBL/GenBank/DDBJ whole genome shotgun (WGS) entry which is preliminary data.</text>
</comment>
<keyword evidence="2" id="KW-0472">Membrane</keyword>